<keyword evidence="3" id="KW-1185">Reference proteome</keyword>
<evidence type="ECO:0000313" key="2">
    <source>
        <dbReference type="EMBL" id="MBH1939669.1"/>
    </source>
</evidence>
<evidence type="ECO:0000259" key="1">
    <source>
        <dbReference type="PROSITE" id="PS51186"/>
    </source>
</evidence>
<dbReference type="SUPFAM" id="SSF55729">
    <property type="entry name" value="Acyl-CoA N-acyltransferases (Nat)"/>
    <property type="match status" value="1"/>
</dbReference>
<accession>A0A8J7GX69</accession>
<dbReference type="InterPro" id="IPR016181">
    <property type="entry name" value="Acyl_CoA_acyltransferase"/>
</dbReference>
<gene>
    <name evidence="2" type="ORF">I5677_02025</name>
</gene>
<organism evidence="2 3">
    <name type="scientific">Mobilitalea sibirica</name>
    <dbReference type="NCBI Taxonomy" id="1462919"/>
    <lineage>
        <taxon>Bacteria</taxon>
        <taxon>Bacillati</taxon>
        <taxon>Bacillota</taxon>
        <taxon>Clostridia</taxon>
        <taxon>Lachnospirales</taxon>
        <taxon>Lachnospiraceae</taxon>
        <taxon>Mobilitalea</taxon>
    </lineage>
</organism>
<dbReference type="InterPro" id="IPR051531">
    <property type="entry name" value="N-acetyltransferase"/>
</dbReference>
<dbReference type="Proteomes" id="UP000623269">
    <property type="component" value="Unassembled WGS sequence"/>
</dbReference>
<dbReference type="PROSITE" id="PS51186">
    <property type="entry name" value="GNAT"/>
    <property type="match status" value="1"/>
</dbReference>
<dbReference type="Pfam" id="PF13302">
    <property type="entry name" value="Acetyltransf_3"/>
    <property type="match status" value="1"/>
</dbReference>
<dbReference type="GO" id="GO:0016747">
    <property type="term" value="F:acyltransferase activity, transferring groups other than amino-acyl groups"/>
    <property type="evidence" value="ECO:0007669"/>
    <property type="project" value="InterPro"/>
</dbReference>
<comment type="caution">
    <text evidence="2">The sequence shown here is derived from an EMBL/GenBank/DDBJ whole genome shotgun (WGS) entry which is preliminary data.</text>
</comment>
<sequence length="196" mass="23188">MTGKEISMIDLWVELRTDRLILRKIDFEDIDFILKHFGDEEVCKYMVDNEPITTMEGAKDIINWSHSDKSNPSNNRWLIILKESNKPIGTIGYHRWDRTNNIAEIGYDLSKSYWKQGLMSEALKKVIEFGFSKMSLNRIQAFVHVENAASYNILRKNGFYAEGIIRDMYYFRGKYHDHYFMSLLLKDYIGYKNTNN</sequence>
<evidence type="ECO:0000313" key="3">
    <source>
        <dbReference type="Proteomes" id="UP000623269"/>
    </source>
</evidence>
<name>A0A8J7GX69_9FIRM</name>
<dbReference type="RefSeq" id="WP_197659903.1">
    <property type="nucleotide sequence ID" value="NZ_JAEAGR010000002.1"/>
</dbReference>
<dbReference type="InterPro" id="IPR000182">
    <property type="entry name" value="GNAT_dom"/>
</dbReference>
<dbReference type="Gene3D" id="3.40.630.30">
    <property type="match status" value="1"/>
</dbReference>
<feature type="domain" description="N-acetyltransferase" evidence="1">
    <location>
        <begin position="20"/>
        <end position="186"/>
    </location>
</feature>
<dbReference type="EMBL" id="JAEAGR010000002">
    <property type="protein sequence ID" value="MBH1939669.1"/>
    <property type="molecule type" value="Genomic_DNA"/>
</dbReference>
<reference evidence="2" key="1">
    <citation type="submission" date="2020-12" db="EMBL/GenBank/DDBJ databases">
        <title>M. sibirica DSM 26468T genome.</title>
        <authorList>
            <person name="Thieme N."/>
            <person name="Rettenmaier R."/>
            <person name="Zverlov V."/>
            <person name="Liebl W."/>
        </authorList>
    </citation>
    <scope>NUCLEOTIDE SEQUENCE</scope>
    <source>
        <strain evidence="2">DSM 26468</strain>
    </source>
</reference>
<dbReference type="CDD" id="cd04301">
    <property type="entry name" value="NAT_SF"/>
    <property type="match status" value="1"/>
</dbReference>
<proteinExistence type="predicted"/>
<protein>
    <submittedName>
        <fullName evidence="2">GNAT family N-acetyltransferase</fullName>
    </submittedName>
</protein>
<dbReference type="AlphaFoldDB" id="A0A8J7GX69"/>
<dbReference type="PANTHER" id="PTHR43792">
    <property type="entry name" value="GNAT FAMILY, PUTATIVE (AFU_ORTHOLOGUE AFUA_3G00765)-RELATED-RELATED"/>
    <property type="match status" value="1"/>
</dbReference>